<sequence length="113" mass="13427">MADTNHEQETREEKDNEKKLNDEQSTEKSKVCKRLDFGTENAIRENELNNFLCQSAEDMHEQRQKAIEKWNFDFENEVPLDGDWVWEKIPVRAAENKEVVSTMEKKHSENRTV</sequence>
<protein>
    <recommendedName>
        <fullName evidence="4">Cyclin-dependent kinase inhibitor domain-containing protein</fullName>
    </recommendedName>
</protein>
<dbReference type="Pfam" id="PF02234">
    <property type="entry name" value="CDI"/>
    <property type="match status" value="1"/>
</dbReference>
<evidence type="ECO:0000259" key="4">
    <source>
        <dbReference type="Pfam" id="PF02234"/>
    </source>
</evidence>
<dbReference type="InterPro" id="IPR003175">
    <property type="entry name" value="CDI_dom"/>
</dbReference>
<evidence type="ECO:0000313" key="6">
    <source>
        <dbReference type="Proteomes" id="UP001162156"/>
    </source>
</evidence>
<dbReference type="InterPro" id="IPR044898">
    <property type="entry name" value="CDI_dom_sf"/>
</dbReference>
<name>A0AAV8ZK53_9CUCU</name>
<reference evidence="5" key="1">
    <citation type="journal article" date="2023" name="Insect Mol. Biol.">
        <title>Genome sequencing provides insights into the evolution of gene families encoding plant cell wall-degrading enzymes in longhorned beetles.</title>
        <authorList>
            <person name="Shin N.R."/>
            <person name="Okamura Y."/>
            <person name="Kirsch R."/>
            <person name="Pauchet Y."/>
        </authorList>
    </citation>
    <scope>NUCLEOTIDE SEQUENCE</scope>
    <source>
        <strain evidence="5">RBIC_L_NR</strain>
    </source>
</reference>
<dbReference type="EMBL" id="JANEYF010001459">
    <property type="protein sequence ID" value="KAJ8963914.1"/>
    <property type="molecule type" value="Genomic_DNA"/>
</dbReference>
<evidence type="ECO:0000256" key="1">
    <source>
        <dbReference type="ARBA" id="ARBA00006726"/>
    </source>
</evidence>
<feature type="region of interest" description="Disordered" evidence="3">
    <location>
        <begin position="1"/>
        <end position="29"/>
    </location>
</feature>
<keyword evidence="6" id="KW-1185">Reference proteome</keyword>
<dbReference type="GO" id="GO:0051726">
    <property type="term" value="P:regulation of cell cycle"/>
    <property type="evidence" value="ECO:0007669"/>
    <property type="project" value="InterPro"/>
</dbReference>
<dbReference type="Gene3D" id="4.10.365.10">
    <property type="entry name" value="p27"/>
    <property type="match status" value="1"/>
</dbReference>
<feature type="domain" description="Cyclin-dependent kinase inhibitor" evidence="4">
    <location>
        <begin position="56"/>
        <end position="89"/>
    </location>
</feature>
<comment type="similarity">
    <text evidence="1">Belongs to the CDI family.</text>
</comment>
<accession>A0AAV8ZK53</accession>
<dbReference type="GO" id="GO:0005634">
    <property type="term" value="C:nucleus"/>
    <property type="evidence" value="ECO:0007669"/>
    <property type="project" value="InterPro"/>
</dbReference>
<keyword evidence="2" id="KW-0649">Protein kinase inhibitor</keyword>
<proteinExistence type="inferred from homology"/>
<evidence type="ECO:0000256" key="3">
    <source>
        <dbReference type="SAM" id="MobiDB-lite"/>
    </source>
</evidence>
<comment type="caution">
    <text evidence="5">The sequence shown here is derived from an EMBL/GenBank/DDBJ whole genome shotgun (WGS) entry which is preliminary data.</text>
</comment>
<dbReference type="GO" id="GO:0004861">
    <property type="term" value="F:cyclin-dependent protein serine/threonine kinase inhibitor activity"/>
    <property type="evidence" value="ECO:0007669"/>
    <property type="project" value="InterPro"/>
</dbReference>
<dbReference type="Proteomes" id="UP001162156">
    <property type="component" value="Unassembled WGS sequence"/>
</dbReference>
<organism evidence="5 6">
    <name type="scientific">Rhamnusium bicolor</name>
    <dbReference type="NCBI Taxonomy" id="1586634"/>
    <lineage>
        <taxon>Eukaryota</taxon>
        <taxon>Metazoa</taxon>
        <taxon>Ecdysozoa</taxon>
        <taxon>Arthropoda</taxon>
        <taxon>Hexapoda</taxon>
        <taxon>Insecta</taxon>
        <taxon>Pterygota</taxon>
        <taxon>Neoptera</taxon>
        <taxon>Endopterygota</taxon>
        <taxon>Coleoptera</taxon>
        <taxon>Polyphaga</taxon>
        <taxon>Cucujiformia</taxon>
        <taxon>Chrysomeloidea</taxon>
        <taxon>Cerambycidae</taxon>
        <taxon>Lepturinae</taxon>
        <taxon>Rhagiini</taxon>
        <taxon>Rhamnusium</taxon>
    </lineage>
</organism>
<gene>
    <name evidence="5" type="ORF">NQ314_005242</name>
</gene>
<dbReference type="AlphaFoldDB" id="A0AAV8ZK53"/>
<evidence type="ECO:0000313" key="5">
    <source>
        <dbReference type="EMBL" id="KAJ8963914.1"/>
    </source>
</evidence>
<evidence type="ECO:0000256" key="2">
    <source>
        <dbReference type="ARBA" id="ARBA00023013"/>
    </source>
</evidence>